<feature type="compositionally biased region" description="Basic and acidic residues" evidence="1">
    <location>
        <begin position="88"/>
        <end position="115"/>
    </location>
</feature>
<keyword evidence="4" id="KW-1185">Reference proteome</keyword>
<evidence type="ECO:0000313" key="4">
    <source>
        <dbReference type="Proteomes" id="UP001195483"/>
    </source>
</evidence>
<gene>
    <name evidence="3" type="ORF">CHS0354_012014</name>
</gene>
<feature type="region of interest" description="Disordered" evidence="1">
    <location>
        <begin position="73"/>
        <end position="127"/>
    </location>
</feature>
<keyword evidence="2" id="KW-0812">Transmembrane</keyword>
<dbReference type="AlphaFoldDB" id="A0AAE0SBE9"/>
<name>A0AAE0SBE9_9BIVA</name>
<organism evidence="3 4">
    <name type="scientific">Potamilus streckersoni</name>
    <dbReference type="NCBI Taxonomy" id="2493646"/>
    <lineage>
        <taxon>Eukaryota</taxon>
        <taxon>Metazoa</taxon>
        <taxon>Spiralia</taxon>
        <taxon>Lophotrochozoa</taxon>
        <taxon>Mollusca</taxon>
        <taxon>Bivalvia</taxon>
        <taxon>Autobranchia</taxon>
        <taxon>Heteroconchia</taxon>
        <taxon>Palaeoheterodonta</taxon>
        <taxon>Unionida</taxon>
        <taxon>Unionoidea</taxon>
        <taxon>Unionidae</taxon>
        <taxon>Ambleminae</taxon>
        <taxon>Lampsilini</taxon>
        <taxon>Potamilus</taxon>
    </lineage>
</organism>
<accession>A0AAE0SBE9</accession>
<proteinExistence type="predicted"/>
<evidence type="ECO:0000256" key="1">
    <source>
        <dbReference type="SAM" id="MobiDB-lite"/>
    </source>
</evidence>
<reference evidence="3" key="3">
    <citation type="submission" date="2023-05" db="EMBL/GenBank/DDBJ databases">
        <authorList>
            <person name="Smith C.H."/>
        </authorList>
    </citation>
    <scope>NUCLEOTIDE SEQUENCE</scope>
    <source>
        <strain evidence="3">CHS0354</strain>
        <tissue evidence="3">Mantle</tissue>
    </source>
</reference>
<comment type="caution">
    <text evidence="3">The sequence shown here is derived from an EMBL/GenBank/DDBJ whole genome shotgun (WGS) entry which is preliminary data.</text>
</comment>
<reference evidence="3" key="2">
    <citation type="journal article" date="2021" name="Genome Biol. Evol.">
        <title>Developing a high-quality reference genome for a parasitic bivalve with doubly uniparental inheritance (Bivalvia: Unionida).</title>
        <authorList>
            <person name="Smith C.H."/>
        </authorList>
    </citation>
    <scope>NUCLEOTIDE SEQUENCE</scope>
    <source>
        <strain evidence="3">CHS0354</strain>
        <tissue evidence="3">Mantle</tissue>
    </source>
</reference>
<feature type="compositionally biased region" description="Basic residues" evidence="1">
    <location>
        <begin position="78"/>
        <end position="87"/>
    </location>
</feature>
<reference evidence="3" key="1">
    <citation type="journal article" date="2021" name="Genome Biol. Evol.">
        <title>A High-Quality Reference Genome for a Parasitic Bivalve with Doubly Uniparental Inheritance (Bivalvia: Unionida).</title>
        <authorList>
            <person name="Smith C.H."/>
        </authorList>
    </citation>
    <scope>NUCLEOTIDE SEQUENCE</scope>
    <source>
        <strain evidence="3">CHS0354</strain>
    </source>
</reference>
<sequence>MDEKAAACVSYAKERCPKITKTPREIYSDGMRKVVTTMINATEAFAKSKPGQAVIRGLDWSIVKGENLIEYLEDHGPHKGQKRRRTRTKADLEKHPDKPHASSDSGVKSEMKESSSDLVRQVSSETSNSEKKRRLQFLLSSAPISYRIYHVAVILPLELLVVIMIRIHRFLYKHGGKKALRGKDTVEDKPLTPEKVAEIESRRKAIVLGVTRFGLSPVMLGVTRFGLSPVMLGVTRFGLSPVMLGVTRFGLSPVMLGVTRFGLSPVVLGVTRFGLSPVVLGETRFGLRPVMMGVTRIL</sequence>
<dbReference type="Proteomes" id="UP001195483">
    <property type="component" value="Unassembled WGS sequence"/>
</dbReference>
<protein>
    <submittedName>
        <fullName evidence="3">Uncharacterized protein</fullName>
    </submittedName>
</protein>
<feature type="transmembrane region" description="Helical" evidence="2">
    <location>
        <begin position="148"/>
        <end position="167"/>
    </location>
</feature>
<feature type="compositionally biased region" description="Polar residues" evidence="1">
    <location>
        <begin position="116"/>
        <end position="127"/>
    </location>
</feature>
<keyword evidence="2" id="KW-1133">Transmembrane helix</keyword>
<keyword evidence="2" id="KW-0472">Membrane</keyword>
<evidence type="ECO:0000256" key="2">
    <source>
        <dbReference type="SAM" id="Phobius"/>
    </source>
</evidence>
<dbReference type="EMBL" id="JAEAOA010000737">
    <property type="protein sequence ID" value="KAK3588801.1"/>
    <property type="molecule type" value="Genomic_DNA"/>
</dbReference>
<evidence type="ECO:0000313" key="3">
    <source>
        <dbReference type="EMBL" id="KAK3588801.1"/>
    </source>
</evidence>